<proteinExistence type="predicted"/>
<name>A0A7E4W8T3_PANRE</name>
<organism evidence="2 3">
    <name type="scientific">Panagrellus redivivus</name>
    <name type="common">Microworm</name>
    <dbReference type="NCBI Taxonomy" id="6233"/>
    <lineage>
        <taxon>Eukaryota</taxon>
        <taxon>Metazoa</taxon>
        <taxon>Ecdysozoa</taxon>
        <taxon>Nematoda</taxon>
        <taxon>Chromadorea</taxon>
        <taxon>Rhabditida</taxon>
        <taxon>Tylenchina</taxon>
        <taxon>Panagrolaimomorpha</taxon>
        <taxon>Panagrolaimoidea</taxon>
        <taxon>Panagrolaimidae</taxon>
        <taxon>Panagrellus</taxon>
    </lineage>
</organism>
<dbReference type="WBParaSite" id="Pan_g8705.t1">
    <property type="protein sequence ID" value="Pan_g8705.t1"/>
    <property type="gene ID" value="Pan_g8705"/>
</dbReference>
<sequence>MKRGTSAARKGPGGKKKPRPVSIRSIQMNREMFQVPLTDTSGKSLEPLTEITSLPSELNVLFVDYLLAVSGETNFDKVQMGCVEVKRQYPLIRKVKAEWFHEHVRLQSYRYPREYNTLWFNMGEQIRLMVVHAFYQYFTRPSQAGPRLAKVQLDENQQPTVSFQETSFATSSQYHAASLVYNLLSTSDTRKLLHLARVAQVYRLQSKQKFGRLLNAATEEYFVVEAELKGQLPDLADTLEYAQYMRKHTEQKTCELFKRAASLIEYLTLENILKTFGCFAIGMNPNIRNSDGLSLQAMLTDALIAAGGGPTTLAQSFTLDSSGYCTREHSFSPNTIKFNGKEVVPPFPPLLTYPGVYVYEFDEKIRQTMFATFCQHRYEFHHVHPNRYLRNPKRILRHETAVDAMYYYKKRNTSSRVQYDENREERPIKPISPPTEGLPKKIFDWSGEKFKPSVQEVIDEVYETYMDDYTWVDFDAYGTVFTVRDFNVDDCISLIVGDFLEDVTDEDFQSNYVIIKKAAFFDTRMKDPNNKLFLGAFVQAAPNGNCHVCCYTTSYGVPYAMLVASTKIPANTAVTFYAPHFKSPTEKANERIEAKEKEEADAAEAAAAAAAAAEEEEGE</sequence>
<dbReference type="Proteomes" id="UP000492821">
    <property type="component" value="Unassembled WGS sequence"/>
</dbReference>
<feature type="region of interest" description="Disordered" evidence="1">
    <location>
        <begin position="1"/>
        <end position="20"/>
    </location>
</feature>
<evidence type="ECO:0000313" key="2">
    <source>
        <dbReference type="Proteomes" id="UP000492821"/>
    </source>
</evidence>
<dbReference type="AlphaFoldDB" id="A0A7E4W8T3"/>
<reference evidence="3" key="2">
    <citation type="submission" date="2020-10" db="UniProtKB">
        <authorList>
            <consortium name="WormBaseParasite"/>
        </authorList>
    </citation>
    <scope>IDENTIFICATION</scope>
</reference>
<keyword evidence="2" id="KW-1185">Reference proteome</keyword>
<evidence type="ECO:0000256" key="1">
    <source>
        <dbReference type="SAM" id="MobiDB-lite"/>
    </source>
</evidence>
<feature type="compositionally biased region" description="Basic and acidic residues" evidence="1">
    <location>
        <begin position="584"/>
        <end position="600"/>
    </location>
</feature>
<accession>A0A7E4W8T3</accession>
<evidence type="ECO:0000313" key="3">
    <source>
        <dbReference type="WBParaSite" id="Pan_g8705.t1"/>
    </source>
</evidence>
<protein>
    <submittedName>
        <fullName evidence="3">F-box domain-containing protein</fullName>
    </submittedName>
</protein>
<feature type="compositionally biased region" description="Low complexity" evidence="1">
    <location>
        <begin position="603"/>
        <end position="612"/>
    </location>
</feature>
<feature type="region of interest" description="Disordered" evidence="1">
    <location>
        <begin position="584"/>
        <end position="619"/>
    </location>
</feature>
<reference evidence="2" key="1">
    <citation type="journal article" date="2013" name="Genetics">
        <title>The draft genome and transcriptome of Panagrellus redivivus are shaped by the harsh demands of a free-living lifestyle.</title>
        <authorList>
            <person name="Srinivasan J."/>
            <person name="Dillman A.R."/>
            <person name="Macchietto M.G."/>
            <person name="Heikkinen L."/>
            <person name="Lakso M."/>
            <person name="Fracchia K.M."/>
            <person name="Antoshechkin I."/>
            <person name="Mortazavi A."/>
            <person name="Wong G."/>
            <person name="Sternberg P.W."/>
        </authorList>
    </citation>
    <scope>NUCLEOTIDE SEQUENCE [LARGE SCALE GENOMIC DNA]</scope>
    <source>
        <strain evidence="2">MT8872</strain>
    </source>
</reference>